<dbReference type="Pfam" id="PF21307">
    <property type="entry name" value="Glyco_hydro_95_C"/>
    <property type="match status" value="1"/>
</dbReference>
<proteinExistence type="predicted"/>
<dbReference type="Proteomes" id="UP000094313">
    <property type="component" value="Chromosome"/>
</dbReference>
<organism evidence="4 5">
    <name type="scientific">Pedobacter steynii</name>
    <dbReference type="NCBI Taxonomy" id="430522"/>
    <lineage>
        <taxon>Bacteria</taxon>
        <taxon>Pseudomonadati</taxon>
        <taxon>Bacteroidota</taxon>
        <taxon>Sphingobacteriia</taxon>
        <taxon>Sphingobacteriales</taxon>
        <taxon>Sphingobacteriaceae</taxon>
        <taxon>Pedobacter</taxon>
    </lineage>
</organism>
<protein>
    <submittedName>
        <fullName evidence="4">Uncharacterized protein</fullName>
    </submittedName>
</protein>
<name>A0A1D7QPG5_9SPHI</name>
<feature type="domain" description="Glycosyl hydrolase family 95 N-terminal" evidence="1">
    <location>
        <begin position="14"/>
        <end position="135"/>
    </location>
</feature>
<dbReference type="InterPro" id="IPR027414">
    <property type="entry name" value="GH95_N_dom"/>
</dbReference>
<evidence type="ECO:0000313" key="4">
    <source>
        <dbReference type="EMBL" id="AOM80552.1"/>
    </source>
</evidence>
<dbReference type="PANTHER" id="PTHR31084:SF0">
    <property type="entry name" value="ALPHA-L-FUCOSIDASE 2"/>
    <property type="match status" value="1"/>
</dbReference>
<dbReference type="Gene3D" id="1.50.10.10">
    <property type="match status" value="1"/>
</dbReference>
<dbReference type="GO" id="GO:0005975">
    <property type="term" value="P:carbohydrate metabolic process"/>
    <property type="evidence" value="ECO:0007669"/>
    <property type="project" value="InterPro"/>
</dbReference>
<feature type="domain" description="Glycosyl hydrolase family 95 catalytic" evidence="3">
    <location>
        <begin position="282"/>
        <end position="643"/>
    </location>
</feature>
<feature type="domain" description="Alpha fucosidase A-like C-terminal" evidence="2">
    <location>
        <begin position="645"/>
        <end position="735"/>
    </location>
</feature>
<dbReference type="InterPro" id="IPR008928">
    <property type="entry name" value="6-hairpin_glycosidase_sf"/>
</dbReference>
<keyword evidence="5" id="KW-1185">Reference proteome</keyword>
<evidence type="ECO:0000313" key="5">
    <source>
        <dbReference type="Proteomes" id="UP000094313"/>
    </source>
</evidence>
<dbReference type="InterPro" id="IPR054363">
    <property type="entry name" value="GH95_cat"/>
</dbReference>
<dbReference type="InterPro" id="IPR049053">
    <property type="entry name" value="AFCA-like_C"/>
</dbReference>
<sequence length="743" mass="84141">MAMNVSGQSVKHDLHFDQLANKWDEAIPLGNGMLGALIWQNGTRLRFSLDRADLWDMRPMKGLHRKEFSYQWVVDQVNKKDYKPVQEYFDAPYDREPAPSKIPGGALEFETGNWGKVKAVHLSLKDALCEVAWTNGVKLKTFVDAVKPAGWFRFENVKDNFKPQLIAPRYQGAVRSSGDPVGGDDLSRLGYPQGKIKEEGNRITYLQQGWGGFSYQIVVNWKKMKSGAVEGYWTITSRQAKLSKAADKPVTGDFSLRYAAHKNWWKTFWSKSAIHIPDALLEKQWYLEQYKFGSAARVGAPPISLQAVWTADNGRIPPWKGDFHHDLNTQLSYWPAYSGNHLKEAMGYLDHLEENKANYKRYTKQFFNAEGIAVPGVTTLDGTEMGGWIQYSLSPTVSGWLAQHYYLQWRYSMDRDFLKKKAYPWIKGVSVFLESITVKDGNGNRKLKISSSPEINDNSLNAWFSDNTNYDLAIMKFTFKAAAELAQELGFSQEAKHWTQILEEFKDFSTTEKGELMFAPDLAYKESHRHFSHLMAIHPLGLIKWEDGEKAQRVIANSIKLLDSIGPDYFVGYSYTWRANLKARAKNGEAAAEDLRIFAKAFCSANSFHLNGDQLKAGYSKFHYRPFTLEGNFAFAAGLQEMLIQSYAGFIELMPAIPQGWSDVSFENLRAEGAFLLSVKRTGGQVEELKIVAEKGGQTKLKLPFKTWYAAKNNGVVLKNTEDGFLSLTCKPGGEIVLKNGYE</sequence>
<dbReference type="EMBL" id="CP017141">
    <property type="protein sequence ID" value="AOM80552.1"/>
    <property type="molecule type" value="Genomic_DNA"/>
</dbReference>
<dbReference type="Pfam" id="PF22124">
    <property type="entry name" value="Glyco_hydro_95_cat"/>
    <property type="match status" value="1"/>
</dbReference>
<dbReference type="InterPro" id="IPR012341">
    <property type="entry name" value="6hp_glycosidase-like_sf"/>
</dbReference>
<gene>
    <name evidence="4" type="ORF">BFS30_00445</name>
</gene>
<dbReference type="AlphaFoldDB" id="A0A1D7QPG5"/>
<evidence type="ECO:0000259" key="1">
    <source>
        <dbReference type="Pfam" id="PF14498"/>
    </source>
</evidence>
<dbReference type="Pfam" id="PF14498">
    <property type="entry name" value="Glyco_hyd_65N_2"/>
    <property type="match status" value="1"/>
</dbReference>
<dbReference type="PANTHER" id="PTHR31084">
    <property type="entry name" value="ALPHA-L-FUCOSIDASE 2"/>
    <property type="match status" value="1"/>
</dbReference>
<dbReference type="SUPFAM" id="SSF48208">
    <property type="entry name" value="Six-hairpin glycosidases"/>
    <property type="match status" value="1"/>
</dbReference>
<dbReference type="GO" id="GO:0004560">
    <property type="term" value="F:alpha-L-fucosidase activity"/>
    <property type="evidence" value="ECO:0007669"/>
    <property type="project" value="TreeGrafter"/>
</dbReference>
<reference evidence="4 5" key="1">
    <citation type="submission" date="2016-08" db="EMBL/GenBank/DDBJ databases">
        <authorList>
            <person name="Seilhamer J.J."/>
        </authorList>
    </citation>
    <scope>NUCLEOTIDE SEQUENCE [LARGE SCALE GENOMIC DNA]</scope>
    <source>
        <strain evidence="4 5">DX4</strain>
    </source>
</reference>
<accession>A0A1D7QPG5</accession>
<evidence type="ECO:0000259" key="2">
    <source>
        <dbReference type="Pfam" id="PF21307"/>
    </source>
</evidence>
<evidence type="ECO:0000259" key="3">
    <source>
        <dbReference type="Pfam" id="PF22124"/>
    </source>
</evidence>
<dbReference type="KEGG" id="psty:BFS30_00445"/>